<keyword evidence="3" id="KW-1185">Reference proteome</keyword>
<dbReference type="AlphaFoldDB" id="A0A0C2WDT0"/>
<evidence type="ECO:0000256" key="1">
    <source>
        <dbReference type="SAM" id="MobiDB-lite"/>
    </source>
</evidence>
<sequence>MATKSVSSNNITATPAAGSSTVQHRSVPKRRTFKRMIYGFAFSTDELEEWGRQRFGDTDDEKVLEGYISKSMGPLFTGCYRLWRRTSMHFVTYNTGPRRHESDWCLTFADNLSPDTATPPPREIIDKMKENLRIEQEPQWYRF</sequence>
<proteinExistence type="predicted"/>
<gene>
    <name evidence="2" type="ORF">M378DRAFT_862634</name>
</gene>
<feature type="region of interest" description="Disordered" evidence="1">
    <location>
        <begin position="1"/>
        <end position="25"/>
    </location>
</feature>
<organism evidence="2 3">
    <name type="scientific">Amanita muscaria (strain Koide BX008)</name>
    <dbReference type="NCBI Taxonomy" id="946122"/>
    <lineage>
        <taxon>Eukaryota</taxon>
        <taxon>Fungi</taxon>
        <taxon>Dikarya</taxon>
        <taxon>Basidiomycota</taxon>
        <taxon>Agaricomycotina</taxon>
        <taxon>Agaricomycetes</taxon>
        <taxon>Agaricomycetidae</taxon>
        <taxon>Agaricales</taxon>
        <taxon>Pluteineae</taxon>
        <taxon>Amanitaceae</taxon>
        <taxon>Amanita</taxon>
    </lineage>
</organism>
<evidence type="ECO:0000313" key="3">
    <source>
        <dbReference type="Proteomes" id="UP000054549"/>
    </source>
</evidence>
<accession>A0A0C2WDT0</accession>
<feature type="non-terminal residue" evidence="2">
    <location>
        <position position="143"/>
    </location>
</feature>
<protein>
    <submittedName>
        <fullName evidence="2">Uncharacterized protein</fullName>
    </submittedName>
</protein>
<evidence type="ECO:0000313" key="2">
    <source>
        <dbReference type="EMBL" id="KIL54218.1"/>
    </source>
</evidence>
<name>A0A0C2WDT0_AMAMK</name>
<dbReference type="Proteomes" id="UP000054549">
    <property type="component" value="Unassembled WGS sequence"/>
</dbReference>
<dbReference type="OrthoDB" id="10276912at2759"/>
<feature type="compositionally biased region" description="Polar residues" evidence="1">
    <location>
        <begin position="1"/>
        <end position="24"/>
    </location>
</feature>
<dbReference type="HOGENOM" id="CLU_1981098_0_0_1"/>
<dbReference type="InParanoid" id="A0A0C2WDT0"/>
<reference evidence="2 3" key="1">
    <citation type="submission" date="2014-04" db="EMBL/GenBank/DDBJ databases">
        <title>Evolutionary Origins and Diversification of the Mycorrhizal Mutualists.</title>
        <authorList>
            <consortium name="DOE Joint Genome Institute"/>
            <consortium name="Mycorrhizal Genomics Consortium"/>
            <person name="Kohler A."/>
            <person name="Kuo A."/>
            <person name="Nagy L.G."/>
            <person name="Floudas D."/>
            <person name="Copeland A."/>
            <person name="Barry K.W."/>
            <person name="Cichocki N."/>
            <person name="Veneault-Fourrey C."/>
            <person name="LaButti K."/>
            <person name="Lindquist E.A."/>
            <person name="Lipzen A."/>
            <person name="Lundell T."/>
            <person name="Morin E."/>
            <person name="Murat C."/>
            <person name="Riley R."/>
            <person name="Ohm R."/>
            <person name="Sun H."/>
            <person name="Tunlid A."/>
            <person name="Henrissat B."/>
            <person name="Grigoriev I.V."/>
            <person name="Hibbett D.S."/>
            <person name="Martin F."/>
        </authorList>
    </citation>
    <scope>NUCLEOTIDE SEQUENCE [LARGE SCALE GENOMIC DNA]</scope>
    <source>
        <strain evidence="2 3">Koide BX008</strain>
    </source>
</reference>
<dbReference type="EMBL" id="KN818876">
    <property type="protein sequence ID" value="KIL54218.1"/>
    <property type="molecule type" value="Genomic_DNA"/>
</dbReference>